<proteinExistence type="predicted"/>
<keyword evidence="2" id="KW-1185">Reference proteome</keyword>
<accession>A0ACC0K0L6</accession>
<organism evidence="1 2">
    <name type="scientific">Choristoneura fumiferana</name>
    <name type="common">Spruce budworm moth</name>
    <name type="synonym">Archips fumiferana</name>
    <dbReference type="NCBI Taxonomy" id="7141"/>
    <lineage>
        <taxon>Eukaryota</taxon>
        <taxon>Metazoa</taxon>
        <taxon>Ecdysozoa</taxon>
        <taxon>Arthropoda</taxon>
        <taxon>Hexapoda</taxon>
        <taxon>Insecta</taxon>
        <taxon>Pterygota</taxon>
        <taxon>Neoptera</taxon>
        <taxon>Endopterygota</taxon>
        <taxon>Lepidoptera</taxon>
        <taxon>Glossata</taxon>
        <taxon>Ditrysia</taxon>
        <taxon>Tortricoidea</taxon>
        <taxon>Tortricidae</taxon>
        <taxon>Tortricinae</taxon>
        <taxon>Choristoneura</taxon>
    </lineage>
</organism>
<sequence>MARNSAMFGEEYVMRNLFAKALAAFLRSVGWSFGLGVVGAVSCLVTAALFLTEANIQRKKRNKLKESQAQFEMEHDSKA</sequence>
<evidence type="ECO:0000313" key="1">
    <source>
        <dbReference type="EMBL" id="KAI8429913.1"/>
    </source>
</evidence>
<protein>
    <submittedName>
        <fullName evidence="1">Uncharacterized protein</fullName>
    </submittedName>
</protein>
<reference evidence="1 2" key="1">
    <citation type="journal article" date="2022" name="Genome Biol. Evol.">
        <title>The Spruce Budworm Genome: Reconstructing the Evolutionary History of Antifreeze Proteins.</title>
        <authorList>
            <person name="Beliveau C."/>
            <person name="Gagne P."/>
            <person name="Picq S."/>
            <person name="Vernygora O."/>
            <person name="Keeling C.I."/>
            <person name="Pinkney K."/>
            <person name="Doucet D."/>
            <person name="Wen F."/>
            <person name="Johnston J.S."/>
            <person name="Maaroufi H."/>
            <person name="Boyle B."/>
            <person name="Laroche J."/>
            <person name="Dewar K."/>
            <person name="Juretic N."/>
            <person name="Blackburn G."/>
            <person name="Nisole A."/>
            <person name="Brunet B."/>
            <person name="Brandao M."/>
            <person name="Lumley L."/>
            <person name="Duan J."/>
            <person name="Quan G."/>
            <person name="Lucarotti C.J."/>
            <person name="Roe A.D."/>
            <person name="Sperling F.A.H."/>
            <person name="Levesque R.C."/>
            <person name="Cusson M."/>
        </authorList>
    </citation>
    <scope>NUCLEOTIDE SEQUENCE [LARGE SCALE GENOMIC DNA]</scope>
    <source>
        <strain evidence="1">Glfc:IPQL:Cfum</strain>
    </source>
</reference>
<gene>
    <name evidence="1" type="ORF">MSG28_000385</name>
</gene>
<dbReference type="Proteomes" id="UP001064048">
    <property type="component" value="Chromosome Z"/>
</dbReference>
<name>A0ACC0K0L6_CHOFU</name>
<evidence type="ECO:0000313" key="2">
    <source>
        <dbReference type="Proteomes" id="UP001064048"/>
    </source>
</evidence>
<dbReference type="EMBL" id="CM046131">
    <property type="protein sequence ID" value="KAI8429913.1"/>
    <property type="molecule type" value="Genomic_DNA"/>
</dbReference>
<comment type="caution">
    <text evidence="1">The sequence shown here is derived from an EMBL/GenBank/DDBJ whole genome shotgun (WGS) entry which is preliminary data.</text>
</comment>